<dbReference type="GO" id="GO:0008483">
    <property type="term" value="F:transaminase activity"/>
    <property type="evidence" value="ECO:0007669"/>
    <property type="project" value="UniProtKB-KW"/>
</dbReference>
<keyword evidence="4" id="KW-0238">DNA-binding</keyword>
<evidence type="ECO:0000256" key="5">
    <source>
        <dbReference type="ARBA" id="ARBA00023163"/>
    </source>
</evidence>
<dbReference type="InterPro" id="IPR036388">
    <property type="entry name" value="WH-like_DNA-bd_sf"/>
</dbReference>
<dbReference type="Gene3D" id="3.90.1150.10">
    <property type="entry name" value="Aspartate Aminotransferase, domain 1"/>
    <property type="match status" value="1"/>
</dbReference>
<dbReference type="InterPro" id="IPR000524">
    <property type="entry name" value="Tscrpt_reg_HTH_GntR"/>
</dbReference>
<dbReference type="PROSITE" id="PS50949">
    <property type="entry name" value="HTH_GNTR"/>
    <property type="match status" value="1"/>
</dbReference>
<keyword evidence="7" id="KW-0032">Aminotransferase</keyword>
<proteinExistence type="inferred from homology"/>
<sequence>MSKPLKQKRQNYVHISWQPDKNSKMPLYKQVVEYVSSKVSGGDWAVGSRLPAQREMAKAFGVNRSTIVSAMEELMSYGMIEAAYGGGTRIASNTWSLFLSSPPDWNKYISSGPFKANVPTIQVINKLEFDSKYIRLGTGEISPDLFPKTMMEDLMKVLPKRISSLNYLGPHGLPELQESLSKRLAAMGIEAKPSNILITSGSLQALQLISVCMLKPGATVFTEAPTYLKSLQVFQSAGMDLNGIPMDQSGLMYWKIEKVLQGSLLYTISTHHNPTGTIMPQGRRREIYDFCSANRLPILEDDAYGELWFDEKPPLPIKSMDKSGMILYTGTISKTLAPGLRIGWLVGPESVVDRLGDVKMQMDYGASSLSQWALTELLESGAYDDYLKTLRIKLKERRDLALDLLERYFADIAEWTAPKGGFYIWAHIKKSIPSDKLFHKALSKNILLNPGSIYDYKENRSIRLSYAYADKKDLETGLQVLSTIIKKYK</sequence>
<dbReference type="GO" id="GO:0003677">
    <property type="term" value="F:DNA binding"/>
    <property type="evidence" value="ECO:0007669"/>
    <property type="project" value="UniProtKB-KW"/>
</dbReference>
<reference evidence="7" key="1">
    <citation type="submission" date="2021-04" db="EMBL/GenBank/DDBJ databases">
        <title>Sinoanaerobacter chloroacetimidivorans sp. nov., an obligate anaerobic bacterium isolated from anaerobic sludge.</title>
        <authorList>
            <person name="Bao Y."/>
        </authorList>
    </citation>
    <scope>NUCLEOTIDE SEQUENCE</scope>
    <source>
        <strain evidence="7">BAD-6</strain>
    </source>
</reference>
<dbReference type="InterPro" id="IPR015424">
    <property type="entry name" value="PyrdxlP-dep_Trfase"/>
</dbReference>
<reference evidence="7" key="2">
    <citation type="submission" date="2021-04" db="EMBL/GenBank/DDBJ databases">
        <authorList>
            <person name="Liu J."/>
        </authorList>
    </citation>
    <scope>NUCLEOTIDE SEQUENCE</scope>
    <source>
        <strain evidence="7">BAD-6</strain>
    </source>
</reference>
<dbReference type="PANTHER" id="PTHR46577:SF2">
    <property type="entry name" value="TRANSCRIPTIONAL REGULATORY PROTEIN"/>
    <property type="match status" value="1"/>
</dbReference>
<dbReference type="InterPro" id="IPR036390">
    <property type="entry name" value="WH_DNA-bd_sf"/>
</dbReference>
<accession>A0A8J7W3G1</accession>
<protein>
    <submittedName>
        <fullName evidence="7">PLP-dependent aminotransferase family protein</fullName>
    </submittedName>
</protein>
<keyword evidence="5" id="KW-0804">Transcription</keyword>
<keyword evidence="8" id="KW-1185">Reference proteome</keyword>
<dbReference type="PANTHER" id="PTHR46577">
    <property type="entry name" value="HTH-TYPE TRANSCRIPTIONAL REGULATORY PROTEIN GABR"/>
    <property type="match status" value="1"/>
</dbReference>
<dbReference type="Proteomes" id="UP000675664">
    <property type="component" value="Unassembled WGS sequence"/>
</dbReference>
<dbReference type="SMART" id="SM00345">
    <property type="entry name" value="HTH_GNTR"/>
    <property type="match status" value="1"/>
</dbReference>
<dbReference type="SUPFAM" id="SSF46785">
    <property type="entry name" value="Winged helix' DNA-binding domain"/>
    <property type="match status" value="1"/>
</dbReference>
<evidence type="ECO:0000256" key="2">
    <source>
        <dbReference type="ARBA" id="ARBA00022898"/>
    </source>
</evidence>
<dbReference type="EMBL" id="JAGSND010000006">
    <property type="protein sequence ID" value="MBR0598220.1"/>
    <property type="molecule type" value="Genomic_DNA"/>
</dbReference>
<comment type="similarity">
    <text evidence="1">In the C-terminal section; belongs to the class-I pyridoxal-phosphate-dependent aminotransferase family.</text>
</comment>
<evidence type="ECO:0000256" key="3">
    <source>
        <dbReference type="ARBA" id="ARBA00023015"/>
    </source>
</evidence>
<dbReference type="CDD" id="cd07377">
    <property type="entry name" value="WHTH_GntR"/>
    <property type="match status" value="1"/>
</dbReference>
<dbReference type="PRINTS" id="PR00035">
    <property type="entry name" value="HTHGNTR"/>
</dbReference>
<name>A0A8J7W3G1_9FIRM</name>
<dbReference type="CDD" id="cd00609">
    <property type="entry name" value="AAT_like"/>
    <property type="match status" value="1"/>
</dbReference>
<dbReference type="Gene3D" id="3.40.640.10">
    <property type="entry name" value="Type I PLP-dependent aspartate aminotransferase-like (Major domain)"/>
    <property type="match status" value="1"/>
</dbReference>
<dbReference type="GO" id="GO:0003700">
    <property type="term" value="F:DNA-binding transcription factor activity"/>
    <property type="evidence" value="ECO:0007669"/>
    <property type="project" value="InterPro"/>
</dbReference>
<evidence type="ECO:0000259" key="6">
    <source>
        <dbReference type="PROSITE" id="PS50949"/>
    </source>
</evidence>
<dbReference type="GO" id="GO:0030170">
    <property type="term" value="F:pyridoxal phosphate binding"/>
    <property type="evidence" value="ECO:0007669"/>
    <property type="project" value="InterPro"/>
</dbReference>
<feature type="domain" description="HTH gntR-type" evidence="6">
    <location>
        <begin position="25"/>
        <end position="93"/>
    </location>
</feature>
<dbReference type="InterPro" id="IPR051446">
    <property type="entry name" value="HTH_trans_reg/aminotransferase"/>
</dbReference>
<dbReference type="Gene3D" id="1.10.10.10">
    <property type="entry name" value="Winged helix-like DNA-binding domain superfamily/Winged helix DNA-binding domain"/>
    <property type="match status" value="1"/>
</dbReference>
<organism evidence="7 8">
    <name type="scientific">Sinanaerobacter chloroacetimidivorans</name>
    <dbReference type="NCBI Taxonomy" id="2818044"/>
    <lineage>
        <taxon>Bacteria</taxon>
        <taxon>Bacillati</taxon>
        <taxon>Bacillota</taxon>
        <taxon>Clostridia</taxon>
        <taxon>Peptostreptococcales</taxon>
        <taxon>Anaerovoracaceae</taxon>
        <taxon>Sinanaerobacter</taxon>
    </lineage>
</organism>
<keyword evidence="7" id="KW-0808">Transferase</keyword>
<gene>
    <name evidence="7" type="ORF">KCX82_10075</name>
</gene>
<evidence type="ECO:0000256" key="1">
    <source>
        <dbReference type="ARBA" id="ARBA00005384"/>
    </source>
</evidence>
<evidence type="ECO:0000313" key="7">
    <source>
        <dbReference type="EMBL" id="MBR0598220.1"/>
    </source>
</evidence>
<dbReference type="Pfam" id="PF00155">
    <property type="entry name" value="Aminotran_1_2"/>
    <property type="match status" value="1"/>
</dbReference>
<dbReference type="InterPro" id="IPR015421">
    <property type="entry name" value="PyrdxlP-dep_Trfase_major"/>
</dbReference>
<dbReference type="RefSeq" id="WP_227018349.1">
    <property type="nucleotide sequence ID" value="NZ_JAGSND010000006.1"/>
</dbReference>
<evidence type="ECO:0000256" key="4">
    <source>
        <dbReference type="ARBA" id="ARBA00023125"/>
    </source>
</evidence>
<keyword evidence="2" id="KW-0663">Pyridoxal phosphate</keyword>
<dbReference type="SUPFAM" id="SSF53383">
    <property type="entry name" value="PLP-dependent transferases"/>
    <property type="match status" value="1"/>
</dbReference>
<comment type="caution">
    <text evidence="7">The sequence shown here is derived from an EMBL/GenBank/DDBJ whole genome shotgun (WGS) entry which is preliminary data.</text>
</comment>
<dbReference type="AlphaFoldDB" id="A0A8J7W3G1"/>
<keyword evidence="3" id="KW-0805">Transcription regulation</keyword>
<dbReference type="InterPro" id="IPR004839">
    <property type="entry name" value="Aminotransferase_I/II_large"/>
</dbReference>
<dbReference type="Pfam" id="PF00392">
    <property type="entry name" value="GntR"/>
    <property type="match status" value="1"/>
</dbReference>
<dbReference type="InterPro" id="IPR015422">
    <property type="entry name" value="PyrdxlP-dep_Trfase_small"/>
</dbReference>
<evidence type="ECO:0000313" key="8">
    <source>
        <dbReference type="Proteomes" id="UP000675664"/>
    </source>
</evidence>